<dbReference type="Proteomes" id="UP000183900">
    <property type="component" value="Unassembled WGS sequence"/>
</dbReference>
<dbReference type="AlphaFoldDB" id="A0A0K6HYI0"/>
<gene>
    <name evidence="1" type="ORF">Ga0061067_104223</name>
</gene>
<accession>A0A0K6HYI0</accession>
<sequence>MSGIIAYPFEKARALLEAELRAKAQSDTAFRAALLSDPHAALVDLLGTDPVPSLAIRVLEEAAGEIVLVLPRRIEADELPDELLDYASGGAYKGCKGDDWTQDKLGRIGIDPF</sequence>
<dbReference type="RefSeq" id="WP_055455535.1">
    <property type="nucleotide sequence ID" value="NZ_CYHE01000004.1"/>
</dbReference>
<dbReference type="EMBL" id="CYHE01000004">
    <property type="protein sequence ID" value="CUA95940.1"/>
    <property type="molecule type" value="Genomic_DNA"/>
</dbReference>
<keyword evidence="2" id="KW-1185">Reference proteome</keyword>
<dbReference type="SUPFAM" id="SSF56209">
    <property type="entry name" value="Nitrile hydratase alpha chain"/>
    <property type="match status" value="1"/>
</dbReference>
<name>A0A0K6HYI0_9HYPH</name>
<evidence type="ECO:0000313" key="1">
    <source>
        <dbReference type="EMBL" id="CUA95940.1"/>
    </source>
</evidence>
<dbReference type="OrthoDB" id="528553at2"/>
<evidence type="ECO:0000313" key="2">
    <source>
        <dbReference type="Proteomes" id="UP000183900"/>
    </source>
</evidence>
<reference evidence="2" key="1">
    <citation type="submission" date="2015-08" db="EMBL/GenBank/DDBJ databases">
        <authorList>
            <person name="Varghese N."/>
        </authorList>
    </citation>
    <scope>NUCLEOTIDE SEQUENCE [LARGE SCALE GENOMIC DNA]</scope>
    <source>
        <strain evidence="2">DSM 23407</strain>
    </source>
</reference>
<dbReference type="GO" id="GO:0003824">
    <property type="term" value="F:catalytic activity"/>
    <property type="evidence" value="ECO:0007669"/>
    <property type="project" value="InterPro"/>
</dbReference>
<proteinExistence type="predicted"/>
<protein>
    <recommendedName>
        <fullName evidence="3">NHLP leader peptide domain</fullName>
    </recommendedName>
</protein>
<dbReference type="GO" id="GO:0046914">
    <property type="term" value="F:transition metal ion binding"/>
    <property type="evidence" value="ECO:0007669"/>
    <property type="project" value="InterPro"/>
</dbReference>
<dbReference type="Gene3D" id="3.90.330.10">
    <property type="entry name" value="Nitrile hydratase alpha /Thiocyanate hydrolase gamma"/>
    <property type="match status" value="1"/>
</dbReference>
<evidence type="ECO:0008006" key="3">
    <source>
        <dbReference type="Google" id="ProtNLM"/>
    </source>
</evidence>
<dbReference type="InterPro" id="IPR036648">
    <property type="entry name" value="CN_Hdrase_a/SCN_Hdrase_g_sf"/>
</dbReference>
<organism evidence="1 2">
    <name type="scientific">Pannonibacter indicus</name>
    <dbReference type="NCBI Taxonomy" id="466044"/>
    <lineage>
        <taxon>Bacteria</taxon>
        <taxon>Pseudomonadati</taxon>
        <taxon>Pseudomonadota</taxon>
        <taxon>Alphaproteobacteria</taxon>
        <taxon>Hyphomicrobiales</taxon>
        <taxon>Stappiaceae</taxon>
        <taxon>Pannonibacter</taxon>
    </lineage>
</organism>